<evidence type="ECO:0000259" key="3">
    <source>
        <dbReference type="Pfam" id="PF00535"/>
    </source>
</evidence>
<name>A0A2S1KU78_9LACO</name>
<dbReference type="PANTHER" id="PTHR22916:SF51">
    <property type="entry name" value="GLYCOSYLTRANSFERASE EPSH-RELATED"/>
    <property type="match status" value="1"/>
</dbReference>
<evidence type="ECO:0000313" key="4">
    <source>
        <dbReference type="EMBL" id="AWF96579.1"/>
    </source>
</evidence>
<dbReference type="Pfam" id="PF00535">
    <property type="entry name" value="Glycos_transf_2"/>
    <property type="match status" value="1"/>
</dbReference>
<organism evidence="4 5">
    <name type="scientific">Weissella cibaria</name>
    <dbReference type="NCBI Taxonomy" id="137591"/>
    <lineage>
        <taxon>Bacteria</taxon>
        <taxon>Bacillati</taxon>
        <taxon>Bacillota</taxon>
        <taxon>Bacilli</taxon>
        <taxon>Lactobacillales</taxon>
        <taxon>Lactobacillaceae</taxon>
        <taxon>Weissella</taxon>
    </lineage>
</organism>
<feature type="domain" description="Glycosyltransferase 2-like" evidence="3">
    <location>
        <begin position="6"/>
        <end position="141"/>
    </location>
</feature>
<dbReference type="RefSeq" id="WP_108730985.1">
    <property type="nucleotide sequence ID" value="NZ_CP020928.1"/>
</dbReference>
<dbReference type="EMBL" id="CP020928">
    <property type="protein sequence ID" value="AWF96579.1"/>
    <property type="molecule type" value="Genomic_DNA"/>
</dbReference>
<evidence type="ECO:0000313" key="5">
    <source>
        <dbReference type="Proteomes" id="UP000244870"/>
    </source>
</evidence>
<keyword evidence="1" id="KW-0328">Glycosyltransferase</keyword>
<dbReference type="Gene3D" id="3.90.550.10">
    <property type="entry name" value="Spore Coat Polysaccharide Biosynthesis Protein SpsA, Chain A"/>
    <property type="match status" value="1"/>
</dbReference>
<dbReference type="CDD" id="cd00761">
    <property type="entry name" value="Glyco_tranf_GTA_type"/>
    <property type="match status" value="1"/>
</dbReference>
<reference evidence="4 5" key="1">
    <citation type="submission" date="2017-04" db="EMBL/GenBank/DDBJ databases">
        <title>Weissella cibaria strain m2 complete genome.</title>
        <authorList>
            <person name="Pan Q."/>
            <person name="Tan M."/>
            <person name="Yao F."/>
            <person name="Su S."/>
        </authorList>
    </citation>
    <scope>NUCLEOTIDE SEQUENCE [LARGE SCALE GENOMIC DNA]</scope>
    <source>
        <strain evidence="4 5">M2</strain>
    </source>
</reference>
<dbReference type="SUPFAM" id="SSF53448">
    <property type="entry name" value="Nucleotide-diphospho-sugar transferases"/>
    <property type="match status" value="1"/>
</dbReference>
<dbReference type="PANTHER" id="PTHR22916">
    <property type="entry name" value="GLYCOSYLTRANSFERASE"/>
    <property type="match status" value="1"/>
</dbReference>
<evidence type="ECO:0000256" key="2">
    <source>
        <dbReference type="ARBA" id="ARBA00022679"/>
    </source>
</evidence>
<proteinExistence type="predicted"/>
<keyword evidence="2" id="KW-0808">Transferase</keyword>
<sequence length="348" mass="40068">MNEVVSVIVPIYNVEEWVKKTVSSIVEQTYKKLEIILVDDESKDLSGKIVDKLATKDERIVVVHKPNGGLADARNAGLRIATGKYVLFVDGDDWLDADAIQTLVAIQQKQQAEVVLFPYAREFENTTRYTKLMDGGSQVLTGNRFFDIYRRMIGPVKAEMNSITALERLSTAWGKLYIRDLIKSEFKGYEENYPEDLFFNVQNLRHIKRAYYTEDVWYRYNKLNQSAATKSVDVFYKYKGNNRLMELIQTFIAEDNDDLRIALNNRSLLRMLNFSLAITSSKESKTNKKLALKELLSDVPTYVDVTLAKKQTAHLNLPLKTFFNAVLKQNHHIVYLYANGINALRNIR</sequence>
<dbReference type="InterPro" id="IPR029044">
    <property type="entry name" value="Nucleotide-diphossugar_trans"/>
</dbReference>
<dbReference type="GO" id="GO:0016757">
    <property type="term" value="F:glycosyltransferase activity"/>
    <property type="evidence" value="ECO:0007669"/>
    <property type="project" value="UniProtKB-KW"/>
</dbReference>
<evidence type="ECO:0000256" key="1">
    <source>
        <dbReference type="ARBA" id="ARBA00022676"/>
    </source>
</evidence>
<accession>A0A2S1KU78</accession>
<gene>
    <name evidence="4" type="ORF">B6254_2228</name>
</gene>
<dbReference type="Proteomes" id="UP000244870">
    <property type="component" value="Chromosome"/>
</dbReference>
<dbReference type="InterPro" id="IPR001173">
    <property type="entry name" value="Glyco_trans_2-like"/>
</dbReference>
<protein>
    <recommendedName>
        <fullName evidence="3">Glycosyltransferase 2-like domain-containing protein</fullName>
    </recommendedName>
</protein>
<dbReference type="AlphaFoldDB" id="A0A2S1KU78"/>